<feature type="region of interest" description="Disordered" evidence="5">
    <location>
        <begin position="1"/>
        <end position="44"/>
    </location>
</feature>
<evidence type="ECO:0000256" key="1">
    <source>
        <dbReference type="ARBA" id="ARBA00004219"/>
    </source>
</evidence>
<dbReference type="InterPro" id="IPR006914">
    <property type="entry name" value="VENN_dom"/>
</dbReference>
<feature type="compositionally biased region" description="Low complexity" evidence="5">
    <location>
        <begin position="25"/>
        <end position="36"/>
    </location>
</feature>
<name>A0A542CXH0_SERFO</name>
<evidence type="ECO:0000256" key="3">
    <source>
        <dbReference type="ARBA" id="ARBA00022913"/>
    </source>
</evidence>
<evidence type="ECO:0000256" key="2">
    <source>
        <dbReference type="ARBA" id="ARBA00022656"/>
    </source>
</evidence>
<organism evidence="7">
    <name type="scientific">Serratia fonticola</name>
    <dbReference type="NCBI Taxonomy" id="47917"/>
    <lineage>
        <taxon>Bacteria</taxon>
        <taxon>Pseudomonadati</taxon>
        <taxon>Pseudomonadota</taxon>
        <taxon>Gammaproteobacteria</taxon>
        <taxon>Enterobacterales</taxon>
        <taxon>Yersiniaceae</taxon>
        <taxon>Serratia</taxon>
    </lineage>
</organism>
<accession>A0A542CXH0</accession>
<dbReference type="InterPro" id="IPR037178">
    <property type="entry name" value="ColicinD_C_sf"/>
</dbReference>
<evidence type="ECO:0000313" key="7">
    <source>
        <dbReference type="EMBL" id="TVZ70012.1"/>
    </source>
</evidence>
<reference evidence="7" key="2">
    <citation type="submission" date="2019-08" db="EMBL/GenBank/DDBJ databases">
        <title>Investigation of anaerobic lignin degradation for improved lignocellulosic biofuels.</title>
        <authorList>
            <person name="Deangelis K.PhD."/>
        </authorList>
    </citation>
    <scope>NUCLEOTIDE SEQUENCE [LARGE SCALE GENOMIC DNA]</scope>
    <source>
        <strain evidence="7">128R</strain>
    </source>
</reference>
<comment type="caution">
    <text evidence="7">The sequence shown here is derived from an EMBL/GenBank/DDBJ whole genome shotgun (WGS) entry which is preliminary data.</text>
</comment>
<keyword evidence="4" id="KW-0843">Virulence</keyword>
<evidence type="ECO:0000256" key="4">
    <source>
        <dbReference type="ARBA" id="ARBA00023026"/>
    </source>
</evidence>
<protein>
    <submittedName>
        <fullName evidence="7">VENN motif-containing pre-toxin protein</fullName>
    </submittedName>
</protein>
<dbReference type="EMBL" id="VISQ01000001">
    <property type="protein sequence ID" value="TVZ70012.1"/>
    <property type="molecule type" value="Genomic_DNA"/>
</dbReference>
<gene>
    <name evidence="7" type="ORF">FHU10_2558</name>
</gene>
<keyword evidence="3" id="KW-1266">Target cell cytoplasm</keyword>
<dbReference type="AlphaFoldDB" id="A0A542CXH0"/>
<dbReference type="GO" id="GO:0090729">
    <property type="term" value="F:toxin activity"/>
    <property type="evidence" value="ECO:0007669"/>
    <property type="project" value="UniProtKB-KW"/>
</dbReference>
<proteinExistence type="predicted"/>
<sequence length="666" mass="68185">MTANVGRDLTLSSQQDSDRYDARQSSVSGGISVPVGPGVGGAQLSASRDKLHSNYDSVQEQTGIYAGQGGFDITVGHHTQLDGAVIASQAEKSKNSLDTGTLGFNDIHNQADFKTEHQGGSFSTGGSLLGNVLSNSNNLSLAGANNSGHAEGTSQAAVSEGNITIRDQASQQQDIAELSRDTEHANGSIGAIFDKEKEQNRLKEVQLIGEIGGQAMDIIRTQGDINGLEEALKRHPELKGDIEALRNTDTYQAEMQKYGTGSDLQKAAQAVTAALQGLAGGNISQALAGGMNPYVAEQIKKYTGGNDSANVLAHAVWGAIAAEMSGNSAAAGAAGAAGGELAARYLAEKLYGADTADKIAKLSEEQKQNISSLSTLAAGLAGGVSGDSSANALAGAQAGKNAVENNALSDIIENKVSGVSQEEKYQNAQKELVAAVEEFKAQNCAGMSAEACSAKISEHRDELLKGATGFGVDFVPVLGDIKSFAEAQSSLDYLVAVIGIIPGAGDAVGKAIKAAEAALKKGDVAEASKLINKASDEIAGYLPSPGNTSLPSSGIGSNAAFSVTNAQLGKKLGKHVEDFGGNPSNAADRQRVLEIINDIGSNPDKVIAGKFAGQGAGAGASRGDVFFRIKGNDVVVTKPDGSFVTVLKDGVTNNTSVINALKGNPQ</sequence>
<evidence type="ECO:0000259" key="6">
    <source>
        <dbReference type="Pfam" id="PF04829"/>
    </source>
</evidence>
<comment type="subcellular location">
    <subcellularLocation>
        <location evidence="1">Target cell</location>
        <location evidence="1">Target cell cytoplasm</location>
    </subcellularLocation>
</comment>
<dbReference type="GO" id="GO:0004540">
    <property type="term" value="F:RNA nuclease activity"/>
    <property type="evidence" value="ECO:0007669"/>
    <property type="project" value="InterPro"/>
</dbReference>
<dbReference type="Pfam" id="PF04829">
    <property type="entry name" value="PT-VENN"/>
    <property type="match status" value="1"/>
</dbReference>
<dbReference type="Gene3D" id="3.10.450.200">
    <property type="match status" value="1"/>
</dbReference>
<keyword evidence="2" id="KW-0800">Toxin</keyword>
<feature type="domain" description="VENN motif-containing" evidence="6">
    <location>
        <begin position="361"/>
        <end position="410"/>
    </location>
</feature>
<evidence type="ECO:0000256" key="5">
    <source>
        <dbReference type="SAM" id="MobiDB-lite"/>
    </source>
</evidence>
<reference evidence="7" key="1">
    <citation type="submission" date="2019-06" db="EMBL/GenBank/DDBJ databases">
        <authorList>
            <person name="Deangelis K."/>
            <person name="Huntemann M."/>
            <person name="Clum A."/>
            <person name="Pillay M."/>
            <person name="Palaniappan K."/>
            <person name="Varghese N."/>
            <person name="Mikhailova N."/>
            <person name="Stamatis D."/>
            <person name="Reddy T."/>
            <person name="Daum C."/>
            <person name="Shapiro N."/>
            <person name="Ivanova N."/>
            <person name="Kyrpides N."/>
            <person name="Woyke T."/>
        </authorList>
    </citation>
    <scope>NUCLEOTIDE SEQUENCE [LARGE SCALE GENOMIC DNA]</scope>
    <source>
        <strain evidence="7">128R</strain>
    </source>
</reference>